<dbReference type="InterPro" id="IPR009936">
    <property type="entry name" value="DUF1468"/>
</dbReference>
<keyword evidence="1" id="KW-0812">Transmembrane</keyword>
<feature type="transmembrane region" description="Helical" evidence="1">
    <location>
        <begin position="123"/>
        <end position="141"/>
    </location>
</feature>
<protein>
    <submittedName>
        <fullName evidence="3">Tripartite tricarboxylate transporter TctB family protein</fullName>
    </submittedName>
</protein>
<comment type="caution">
    <text evidence="3">The sequence shown here is derived from an EMBL/GenBank/DDBJ whole genome shotgun (WGS) entry which is preliminary data.</text>
</comment>
<evidence type="ECO:0000313" key="3">
    <source>
        <dbReference type="EMBL" id="MBS9721199.1"/>
    </source>
</evidence>
<dbReference type="EMBL" id="JAFMNX010000002">
    <property type="protein sequence ID" value="MBS9721199.1"/>
    <property type="molecule type" value="Genomic_DNA"/>
</dbReference>
<name>A0ABS5RY86_9HYPH</name>
<reference evidence="3 4" key="1">
    <citation type="submission" date="2021-03" db="EMBL/GenBank/DDBJ databases">
        <title>Tianweitania aestuarii sp. nov., isolated from a tidal flat.</title>
        <authorList>
            <person name="Park S."/>
            <person name="Yoon J.-H."/>
        </authorList>
    </citation>
    <scope>NUCLEOTIDE SEQUENCE [LARGE SCALE GENOMIC DNA]</scope>
    <source>
        <strain evidence="3 4">BSSL-BM11</strain>
    </source>
</reference>
<dbReference type="Proteomes" id="UP001297272">
    <property type="component" value="Unassembled WGS sequence"/>
</dbReference>
<evidence type="ECO:0000259" key="2">
    <source>
        <dbReference type="Pfam" id="PF07331"/>
    </source>
</evidence>
<dbReference type="Pfam" id="PF07331">
    <property type="entry name" value="TctB"/>
    <property type="match status" value="1"/>
</dbReference>
<gene>
    <name evidence="3" type="ORF">JYU29_10925</name>
</gene>
<dbReference type="RefSeq" id="WP_213984820.1">
    <property type="nucleotide sequence ID" value="NZ_JAFMNX010000002.1"/>
</dbReference>
<feature type="transmembrane region" description="Helical" evidence="1">
    <location>
        <begin position="82"/>
        <end position="103"/>
    </location>
</feature>
<keyword evidence="4" id="KW-1185">Reference proteome</keyword>
<organism evidence="3 4">
    <name type="scientific">Tianweitania aestuarii</name>
    <dbReference type="NCBI Taxonomy" id="2814886"/>
    <lineage>
        <taxon>Bacteria</taxon>
        <taxon>Pseudomonadati</taxon>
        <taxon>Pseudomonadota</taxon>
        <taxon>Alphaproteobacteria</taxon>
        <taxon>Hyphomicrobiales</taxon>
        <taxon>Phyllobacteriaceae</taxon>
        <taxon>Tianweitania</taxon>
    </lineage>
</organism>
<accession>A0ABS5RY86</accession>
<feature type="transmembrane region" description="Helical" evidence="1">
    <location>
        <begin position="35"/>
        <end position="61"/>
    </location>
</feature>
<keyword evidence="1" id="KW-0472">Membrane</keyword>
<evidence type="ECO:0000313" key="4">
    <source>
        <dbReference type="Proteomes" id="UP001297272"/>
    </source>
</evidence>
<proteinExistence type="predicted"/>
<evidence type="ECO:0000256" key="1">
    <source>
        <dbReference type="SAM" id="Phobius"/>
    </source>
</evidence>
<feature type="domain" description="DUF1468" evidence="2">
    <location>
        <begin position="14"/>
        <end position="148"/>
    </location>
</feature>
<keyword evidence="1" id="KW-1133">Transmembrane helix</keyword>
<feature type="transmembrane region" description="Helical" evidence="1">
    <location>
        <begin position="12"/>
        <end position="29"/>
    </location>
</feature>
<sequence>MNITLNRAGHLGLLLVFGAFVIWFAHNAWMASSTVINMLLIGPTALLAICLIGSIAVGLVIHPERDADHSEDDGDGSLRQRFGVPIGCAALALYVLSLGTIGYDIAGVLFCAATMLLMGRRNLLVIALYSLLVGFGPVWILQHPMGIPVYSLIVE</sequence>